<evidence type="ECO:0000256" key="1">
    <source>
        <dbReference type="ARBA" id="ARBA00022598"/>
    </source>
</evidence>
<dbReference type="PROSITE" id="PS50975">
    <property type="entry name" value="ATP_GRASP"/>
    <property type="match status" value="1"/>
</dbReference>
<evidence type="ECO:0000259" key="7">
    <source>
        <dbReference type="PROSITE" id="PS50975"/>
    </source>
</evidence>
<dbReference type="InterPro" id="IPR036869">
    <property type="entry name" value="J_dom_sf"/>
</dbReference>
<evidence type="ECO:0000256" key="5">
    <source>
        <dbReference type="SAM" id="MobiDB-lite"/>
    </source>
</evidence>
<feature type="region of interest" description="Disordered" evidence="5">
    <location>
        <begin position="1198"/>
        <end position="1238"/>
    </location>
</feature>
<dbReference type="PANTHER" id="PTHR43585:SF2">
    <property type="entry name" value="ATP-GRASP ENZYME FSQD"/>
    <property type="match status" value="1"/>
</dbReference>
<dbReference type="InterPro" id="IPR036844">
    <property type="entry name" value="Hint_dom_sf"/>
</dbReference>
<feature type="domain" description="J" evidence="6">
    <location>
        <begin position="401"/>
        <end position="454"/>
    </location>
</feature>
<dbReference type="Gene3D" id="1.10.287.110">
    <property type="entry name" value="DnaJ domain"/>
    <property type="match status" value="1"/>
</dbReference>
<dbReference type="GO" id="GO:0046872">
    <property type="term" value="F:metal ion binding"/>
    <property type="evidence" value="ECO:0007669"/>
    <property type="project" value="InterPro"/>
</dbReference>
<dbReference type="SUPFAM" id="SSF56059">
    <property type="entry name" value="Glutathione synthetase ATP-binding domain-like"/>
    <property type="match status" value="1"/>
</dbReference>
<protein>
    <submittedName>
        <fullName evidence="8">Carnosine synthase 1</fullName>
    </submittedName>
</protein>
<feature type="compositionally biased region" description="Basic residues" evidence="5">
    <location>
        <begin position="493"/>
        <end position="504"/>
    </location>
</feature>
<proteinExistence type="predicted"/>
<feature type="compositionally biased region" description="Low complexity" evidence="5">
    <location>
        <begin position="591"/>
        <end position="601"/>
    </location>
</feature>
<name>A0A1Q9D750_SYMMI</name>
<accession>A0A1Q9D750</accession>
<dbReference type="PROSITE" id="PS50076">
    <property type="entry name" value="DNAJ_2"/>
    <property type="match status" value="1"/>
</dbReference>
<feature type="region of interest" description="Disordered" evidence="5">
    <location>
        <begin position="1006"/>
        <end position="1031"/>
    </location>
</feature>
<dbReference type="Gene3D" id="3.30.470.20">
    <property type="entry name" value="ATP-grasp fold, B domain"/>
    <property type="match status" value="1"/>
</dbReference>
<dbReference type="AlphaFoldDB" id="A0A1Q9D750"/>
<dbReference type="Pfam" id="PF18130">
    <property type="entry name" value="ATPgrasp_N"/>
    <property type="match status" value="1"/>
</dbReference>
<feature type="region of interest" description="Disordered" evidence="5">
    <location>
        <begin position="454"/>
        <end position="529"/>
    </location>
</feature>
<evidence type="ECO:0000313" key="9">
    <source>
        <dbReference type="Proteomes" id="UP000186817"/>
    </source>
</evidence>
<dbReference type="PROSITE" id="PS50817">
    <property type="entry name" value="INTEIN_N_TER"/>
    <property type="match status" value="1"/>
</dbReference>
<sequence>MGVKAVIIDTPDSWAKSLVEEQVIAKFIPVDMGMDAESVFNSALAAIKELSADEATGPADGICTFWELSVSMASRLAEATGLPGPKPEAVDIARDKHLTRKVMADAGLPSIANMLIENESQLEEAARKVNNEAELLSVYREVVSVMRGLVVSRGTFDFVRVSAAPDGVDLGKVIDATVMLEEYLDGDEVDIDIVMSNGEARYVTVSDNGPTHEPYFGETWGCMPSLLPREKVEDLRKMAEDSVKAIGFENGIFHVEGKYTSRGPRLIEVNARMGGGPVRKMHKHTFGVDLVVEQLFIAVGIPCNPCAADVPKKAVAYACCNAPRGGCIPDRQMFKAFKQREGILYVAPNIKPGDRVFGPEEGMPTSIAEILVESDDGAAAARDFALAVEQQVIVRATREEDPWVVLGVPQSADAGEVRRAFRARVRGAHPDLGGDPERFRSLNKAYDRAMAKLEGRELPPDPVAEAAPPAVKVPTPEEKPKKSPSTLEDFRSWRRQQQHRRDSRRRVENEQRRHRRGVSSRRQSDERAAQQYQLKVQRVLDEVETPEERAMWEREAEMDLIRPQMMRERRQQARRLELQNQPYWERQQWTSSRRSSSAPGARSERRPASRSQVRGERRQRRGRAPPAQEVDAHVGNRTVGNRRPEHAPCPSRSWRVAAMHQQSEAKILTEMTEVPASWPLATVVDAFLNLAAYHYAHANLALEANRALEAVSTRLMELWASQPAEAEAWLQQCGECFAPELAGEATRTELLSEALLRHGAAEIGKYGWRSDYGTYDWGDWCFTEVGLLRGGEYSADGALGLAACGGRGRQKLEEETSERRRLEAELHQSREEGRELRNRLAAAEAEVSSRDAELQAARSESAKSKEQCEEFATRAAAAEAGVAGMQKELRQVQEENGKCQERCEEFATRLQAAEAEASEHAKTKERLARAEADAAEQRLEKQRLEMENLSLKAGSQQSTEMHVEKAVLQDRCEQLQQQLAEARGQLEVLWVERGMYQERLRQLAEMNKKQESRHHRHPAFHPPGPAPSQESDLAEQLGYSLVDEDVASVLSGSSGCSLQQNCFMLNALFKCRMDVFREGSDLQIGSQVLAGDGETVLEVVEIKEARATEVVDLKAAGATLLVTPDHPVPIPNAEGKAGGHHCLPAGKLKVGDFVMNSSGEPVALTTAETLAMECKVLKIVFKPDLPVAVFPNPSSCILSKGQKKSQKRRSVRGRGQQAADPIDEGASIPDTAAGEYTD</sequence>
<feature type="region of interest" description="Disordered" evidence="5">
    <location>
        <begin position="585"/>
        <end position="652"/>
    </location>
</feature>
<keyword evidence="2 4" id="KW-0547">Nucleotide-binding</keyword>
<dbReference type="Gene3D" id="2.170.16.10">
    <property type="entry name" value="Hedgehog/Intein (Hint) domain"/>
    <property type="match status" value="1"/>
</dbReference>
<feature type="compositionally biased region" description="Basic residues" evidence="5">
    <location>
        <begin position="1201"/>
        <end position="1212"/>
    </location>
</feature>
<comment type="caution">
    <text evidence="8">The sequence shown here is derived from an EMBL/GenBank/DDBJ whole genome shotgun (WGS) entry which is preliminary data.</text>
</comment>
<dbReference type="SUPFAM" id="SSF46565">
    <property type="entry name" value="Chaperone J-domain"/>
    <property type="match status" value="1"/>
</dbReference>
<evidence type="ECO:0000313" key="8">
    <source>
        <dbReference type="EMBL" id="OLP91011.1"/>
    </source>
</evidence>
<reference evidence="8 9" key="1">
    <citation type="submission" date="2016-02" db="EMBL/GenBank/DDBJ databases">
        <title>Genome analysis of coral dinoflagellate symbionts highlights evolutionary adaptations to a symbiotic lifestyle.</title>
        <authorList>
            <person name="Aranda M."/>
            <person name="Li Y."/>
            <person name="Liew Y.J."/>
            <person name="Baumgarten S."/>
            <person name="Simakov O."/>
            <person name="Wilson M."/>
            <person name="Piel J."/>
            <person name="Ashoor H."/>
            <person name="Bougouffa S."/>
            <person name="Bajic V.B."/>
            <person name="Ryu T."/>
            <person name="Ravasi T."/>
            <person name="Bayer T."/>
            <person name="Micklem G."/>
            <person name="Kim H."/>
            <person name="Bhak J."/>
            <person name="Lajeunesse T.C."/>
            <person name="Voolstra C.R."/>
        </authorList>
    </citation>
    <scope>NUCLEOTIDE SEQUENCE [LARGE SCALE GENOMIC DNA]</scope>
    <source>
        <strain evidence="8 9">CCMP2467</strain>
    </source>
</reference>
<feature type="region of interest" description="Disordered" evidence="5">
    <location>
        <begin position="810"/>
        <end position="834"/>
    </location>
</feature>
<dbReference type="PANTHER" id="PTHR43585">
    <property type="entry name" value="FUMIPYRROLE BIOSYNTHESIS PROTEIN C"/>
    <property type="match status" value="1"/>
</dbReference>
<keyword evidence="9" id="KW-1185">Reference proteome</keyword>
<feature type="domain" description="ATP-grasp" evidence="7">
    <location>
        <begin position="100"/>
        <end position="299"/>
    </location>
</feature>
<gene>
    <name evidence="8" type="primary">CARNS1</name>
    <name evidence="8" type="ORF">AK812_SmicGene27345</name>
</gene>
<dbReference type="InterPro" id="IPR052032">
    <property type="entry name" value="ATP-dep_AA_Ligase"/>
</dbReference>
<evidence type="ECO:0000256" key="4">
    <source>
        <dbReference type="PROSITE-ProRule" id="PRU00409"/>
    </source>
</evidence>
<dbReference type="GO" id="GO:0016874">
    <property type="term" value="F:ligase activity"/>
    <property type="evidence" value="ECO:0007669"/>
    <property type="project" value="UniProtKB-KW"/>
</dbReference>
<evidence type="ECO:0000256" key="3">
    <source>
        <dbReference type="ARBA" id="ARBA00022840"/>
    </source>
</evidence>
<dbReference type="SUPFAM" id="SSF51294">
    <property type="entry name" value="Hedgehog/intein (Hint) domain"/>
    <property type="match status" value="1"/>
</dbReference>
<feature type="compositionally biased region" description="Low complexity" evidence="5">
    <location>
        <begin position="463"/>
        <end position="474"/>
    </location>
</feature>
<dbReference type="InterPro" id="IPR001623">
    <property type="entry name" value="DnaJ_domain"/>
</dbReference>
<dbReference type="InterPro" id="IPR006141">
    <property type="entry name" value="Intein_N"/>
</dbReference>
<organism evidence="8 9">
    <name type="scientific">Symbiodinium microadriaticum</name>
    <name type="common">Dinoflagellate</name>
    <name type="synonym">Zooxanthella microadriatica</name>
    <dbReference type="NCBI Taxonomy" id="2951"/>
    <lineage>
        <taxon>Eukaryota</taxon>
        <taxon>Sar</taxon>
        <taxon>Alveolata</taxon>
        <taxon>Dinophyceae</taxon>
        <taxon>Suessiales</taxon>
        <taxon>Symbiodiniaceae</taxon>
        <taxon>Symbiodinium</taxon>
    </lineage>
</organism>
<dbReference type="GO" id="GO:0016539">
    <property type="term" value="P:intein-mediated protein splicing"/>
    <property type="evidence" value="ECO:0007669"/>
    <property type="project" value="InterPro"/>
</dbReference>
<dbReference type="Pfam" id="PF13535">
    <property type="entry name" value="ATP-grasp_4"/>
    <property type="match status" value="1"/>
</dbReference>
<dbReference type="GO" id="GO:0005524">
    <property type="term" value="F:ATP binding"/>
    <property type="evidence" value="ECO:0007669"/>
    <property type="project" value="UniProtKB-UniRule"/>
</dbReference>
<keyword evidence="3 4" id="KW-0067">ATP-binding</keyword>
<keyword evidence="1" id="KW-0436">Ligase</keyword>
<dbReference type="InterPro" id="IPR011761">
    <property type="entry name" value="ATP-grasp"/>
</dbReference>
<dbReference type="SMART" id="SM00271">
    <property type="entry name" value="DnaJ"/>
    <property type="match status" value="1"/>
</dbReference>
<evidence type="ECO:0000256" key="2">
    <source>
        <dbReference type="ARBA" id="ARBA00022741"/>
    </source>
</evidence>
<evidence type="ECO:0000259" key="6">
    <source>
        <dbReference type="PROSITE" id="PS50076"/>
    </source>
</evidence>
<dbReference type="Gene3D" id="3.40.50.20">
    <property type="match status" value="1"/>
</dbReference>
<dbReference type="OrthoDB" id="434648at2759"/>
<dbReference type="EMBL" id="LSRX01000684">
    <property type="protein sequence ID" value="OLP91011.1"/>
    <property type="molecule type" value="Genomic_DNA"/>
</dbReference>
<dbReference type="InterPro" id="IPR041472">
    <property type="entry name" value="BL00235/CARNS1_N"/>
</dbReference>
<dbReference type="Proteomes" id="UP000186817">
    <property type="component" value="Unassembled WGS sequence"/>
</dbReference>